<dbReference type="Pfam" id="PF25780">
    <property type="entry name" value="TPR_IPO5"/>
    <property type="match status" value="1"/>
</dbReference>
<evidence type="ECO:0000256" key="8">
    <source>
        <dbReference type="PROSITE-ProRule" id="PRU00103"/>
    </source>
</evidence>
<evidence type="ECO:0000256" key="6">
    <source>
        <dbReference type="ARBA" id="ARBA00022927"/>
    </source>
</evidence>
<evidence type="ECO:0000256" key="4">
    <source>
        <dbReference type="ARBA" id="ARBA00022490"/>
    </source>
</evidence>
<comment type="caution">
    <text evidence="10">The sequence shown here is derived from an EMBL/GenBank/DDBJ whole genome shotgun (WGS) entry which is preliminary data.</text>
</comment>
<dbReference type="GO" id="GO:0005737">
    <property type="term" value="C:cytoplasm"/>
    <property type="evidence" value="ECO:0007669"/>
    <property type="project" value="UniProtKB-SubCell"/>
</dbReference>
<organism evidence="10 11">
    <name type="scientific">Hydnum rufescens UP504</name>
    <dbReference type="NCBI Taxonomy" id="1448309"/>
    <lineage>
        <taxon>Eukaryota</taxon>
        <taxon>Fungi</taxon>
        <taxon>Dikarya</taxon>
        <taxon>Basidiomycota</taxon>
        <taxon>Agaricomycotina</taxon>
        <taxon>Agaricomycetes</taxon>
        <taxon>Cantharellales</taxon>
        <taxon>Hydnaceae</taxon>
        <taxon>Hydnum</taxon>
    </lineage>
</organism>
<dbReference type="PANTHER" id="PTHR10527">
    <property type="entry name" value="IMPORTIN BETA"/>
    <property type="match status" value="1"/>
</dbReference>
<evidence type="ECO:0000256" key="3">
    <source>
        <dbReference type="ARBA" id="ARBA00022448"/>
    </source>
</evidence>
<dbReference type="InterPro" id="IPR016024">
    <property type="entry name" value="ARM-type_fold"/>
</dbReference>
<keyword evidence="6" id="KW-0653">Protein transport</keyword>
<keyword evidence="3" id="KW-0813">Transport</keyword>
<dbReference type="InterPro" id="IPR011989">
    <property type="entry name" value="ARM-like"/>
</dbReference>
<feature type="repeat" description="HEAT" evidence="8">
    <location>
        <begin position="513"/>
        <end position="551"/>
    </location>
</feature>
<dbReference type="GO" id="GO:0006606">
    <property type="term" value="P:protein import into nucleus"/>
    <property type="evidence" value="ECO:0007669"/>
    <property type="project" value="InterPro"/>
</dbReference>
<name>A0A9P6DTI2_9AGAM</name>
<feature type="non-terminal residue" evidence="10">
    <location>
        <position position="1"/>
    </location>
</feature>
<dbReference type="SUPFAM" id="SSF48371">
    <property type="entry name" value="ARM repeat"/>
    <property type="match status" value="2"/>
</dbReference>
<dbReference type="SMART" id="SM00913">
    <property type="entry name" value="IBN_N"/>
    <property type="match status" value="1"/>
</dbReference>
<dbReference type="OrthoDB" id="7862313at2759"/>
<dbReference type="Pfam" id="PF03810">
    <property type="entry name" value="IBN_N"/>
    <property type="match status" value="1"/>
</dbReference>
<dbReference type="GO" id="GO:0031267">
    <property type="term" value="F:small GTPase binding"/>
    <property type="evidence" value="ECO:0007669"/>
    <property type="project" value="InterPro"/>
</dbReference>
<evidence type="ECO:0000313" key="10">
    <source>
        <dbReference type="EMBL" id="KAF9509650.1"/>
    </source>
</evidence>
<evidence type="ECO:0000313" key="11">
    <source>
        <dbReference type="Proteomes" id="UP000886523"/>
    </source>
</evidence>
<keyword evidence="5" id="KW-0677">Repeat</keyword>
<keyword evidence="11" id="KW-1185">Reference proteome</keyword>
<feature type="domain" description="Importin N-terminal" evidence="9">
    <location>
        <begin position="25"/>
        <end position="96"/>
    </location>
</feature>
<dbReference type="PROSITE" id="PS50166">
    <property type="entry name" value="IMPORTIN_B_NT"/>
    <property type="match status" value="1"/>
</dbReference>
<dbReference type="Gene3D" id="1.25.10.10">
    <property type="entry name" value="Leucine-rich Repeat Variant"/>
    <property type="match status" value="1"/>
</dbReference>
<protein>
    <recommendedName>
        <fullName evidence="9">Importin N-terminal domain-containing protein</fullName>
    </recommendedName>
</protein>
<evidence type="ECO:0000259" key="9">
    <source>
        <dbReference type="PROSITE" id="PS50166"/>
    </source>
</evidence>
<dbReference type="InterPro" id="IPR040122">
    <property type="entry name" value="Importin_beta"/>
</dbReference>
<dbReference type="InterPro" id="IPR001494">
    <property type="entry name" value="Importin-beta_N"/>
</dbReference>
<gene>
    <name evidence="10" type="ORF">BS47DRAFT_1411887</name>
</gene>
<dbReference type="EMBL" id="MU129031">
    <property type="protein sequence ID" value="KAF9509650.1"/>
    <property type="molecule type" value="Genomic_DNA"/>
</dbReference>
<dbReference type="AlphaFoldDB" id="A0A9P6DTI2"/>
<proteinExistence type="predicted"/>
<evidence type="ECO:0000256" key="7">
    <source>
        <dbReference type="ARBA" id="ARBA00023242"/>
    </source>
</evidence>
<dbReference type="PROSITE" id="PS50077">
    <property type="entry name" value="HEAT_REPEAT"/>
    <property type="match status" value="1"/>
</dbReference>
<accession>A0A9P6DTI2</accession>
<reference evidence="10" key="1">
    <citation type="journal article" date="2020" name="Nat. Commun.">
        <title>Large-scale genome sequencing of mycorrhizal fungi provides insights into the early evolution of symbiotic traits.</title>
        <authorList>
            <person name="Miyauchi S."/>
            <person name="Kiss E."/>
            <person name="Kuo A."/>
            <person name="Drula E."/>
            <person name="Kohler A."/>
            <person name="Sanchez-Garcia M."/>
            <person name="Morin E."/>
            <person name="Andreopoulos B."/>
            <person name="Barry K.W."/>
            <person name="Bonito G."/>
            <person name="Buee M."/>
            <person name="Carver A."/>
            <person name="Chen C."/>
            <person name="Cichocki N."/>
            <person name="Clum A."/>
            <person name="Culley D."/>
            <person name="Crous P.W."/>
            <person name="Fauchery L."/>
            <person name="Girlanda M."/>
            <person name="Hayes R.D."/>
            <person name="Keri Z."/>
            <person name="LaButti K."/>
            <person name="Lipzen A."/>
            <person name="Lombard V."/>
            <person name="Magnuson J."/>
            <person name="Maillard F."/>
            <person name="Murat C."/>
            <person name="Nolan M."/>
            <person name="Ohm R.A."/>
            <person name="Pangilinan J."/>
            <person name="Pereira M.F."/>
            <person name="Perotto S."/>
            <person name="Peter M."/>
            <person name="Pfister S."/>
            <person name="Riley R."/>
            <person name="Sitrit Y."/>
            <person name="Stielow J.B."/>
            <person name="Szollosi G."/>
            <person name="Zifcakova L."/>
            <person name="Stursova M."/>
            <person name="Spatafora J.W."/>
            <person name="Tedersoo L."/>
            <person name="Vaario L.M."/>
            <person name="Yamada A."/>
            <person name="Yan M."/>
            <person name="Wang P."/>
            <person name="Xu J."/>
            <person name="Bruns T."/>
            <person name="Baldrian P."/>
            <person name="Vilgalys R."/>
            <person name="Dunand C."/>
            <person name="Henrissat B."/>
            <person name="Grigoriev I.V."/>
            <person name="Hibbett D."/>
            <person name="Nagy L.G."/>
            <person name="Martin F.M."/>
        </authorList>
    </citation>
    <scope>NUCLEOTIDE SEQUENCE</scope>
    <source>
        <strain evidence="10">UP504</strain>
    </source>
</reference>
<comment type="subcellular location">
    <subcellularLocation>
        <location evidence="2">Cytoplasm</location>
    </subcellularLocation>
    <subcellularLocation>
        <location evidence="1">Nucleus</location>
    </subcellularLocation>
</comment>
<keyword evidence="4" id="KW-0963">Cytoplasm</keyword>
<evidence type="ECO:0000256" key="5">
    <source>
        <dbReference type="ARBA" id="ARBA00022737"/>
    </source>
</evidence>
<dbReference type="InterPro" id="IPR057672">
    <property type="entry name" value="TPR_IPO4/5"/>
</dbReference>
<evidence type="ECO:0000256" key="1">
    <source>
        <dbReference type="ARBA" id="ARBA00004123"/>
    </source>
</evidence>
<sequence length="1078" mass="117411">RSYIERLYTLLQQSTAPDTNLIKAATASLNKDFYRSPECIPGLFEILASSPEQSIRQIAAVELRKRVSQKDGALWTQAPQAVRETVKSKSLEIVLAEQVPIVRHAISRVIAAIAEIELDASTWPALLPWLNETTSSTNVIHREIGIYVLFTSLEAIIDANPTSLTQFIQHLSTLIQDPASLEVRSTTLRSLGILSQYIEPANKSEIALFQSLIPSMVAVIASALEENAPDPVRHGIDVFETLLILETPLLAKHIPQLVEFFTNVGANRSLEGDNRVMALNALTWIIKYKKTKVQSLNLAKPILESLLLIGAEDEPEDLEEDAPARTAYRAVDALATTLPPTQVFPPLMVLVEQYIQSPDPHLRKSALTSFGLAVEGCSEFIRPHIRKMWPLIDQGFQDPVAIVRNAACVAFGCLCEWLGEESAERHEIVMPALMNLIDNAESQSAACTALDAFLEVLGPKIAQYITLIMERLSGLLETAPLHTKALVTGAIGSAAHASGPDFKPYFAPTLARLRPFFTLTAEGEEQELRGIAMDALGTMAEAIGKDDFRPFLSDAMTMALSGANLGSARLKECSFLLYGVLARLFEGEFAVYLPTIVPALIESCQQVESGEDTTVNALNASAGEGFSAGTGDSASNAIPVGELDVDVEELEDERALAVNSAIAVEKEIAADTLGLVFAAVGEPFLPYLETATRELIRLLDHYYEGIRKSACSSLLEFLHAFYVLSNPEQWQPGVPVVVPLHDKVKEFIAMIIPPLLNMWENEDDKSVAANLCQGLADTTTKLGPGFIEGREYLNEICTYTIQILERKALCQQDPDQDETEEPDEDQAEYESVLISSASDVVGALAAVLGPSFSTAFASFMPLLFKYYSKNRSVSDRSSSIGTLGEIITGLKGGVTKYTEPLLDHIVRAFDDPEPEVRSNAAFAAGSLIEMSEQDLAPQYLAMLSRLQPFFVVPVDALEPVLNARDNAAGAVGRMIVRNTPAVPLDQVLPVLIGALPLRKDYLENKAVFDALFHLFRTNPPAITAFIDQLLPIFVEVLNPALPDQLGDATRAQLIALLGALNSQIPDKIAASGLNVFLS</sequence>
<keyword evidence="7" id="KW-0539">Nucleus</keyword>
<dbReference type="InterPro" id="IPR021133">
    <property type="entry name" value="HEAT_type_2"/>
</dbReference>
<evidence type="ECO:0000256" key="2">
    <source>
        <dbReference type="ARBA" id="ARBA00004496"/>
    </source>
</evidence>
<dbReference type="Proteomes" id="UP000886523">
    <property type="component" value="Unassembled WGS sequence"/>
</dbReference>